<evidence type="ECO:0000313" key="9">
    <source>
        <dbReference type="Proteomes" id="UP000469440"/>
    </source>
</evidence>
<feature type="transmembrane region" description="Helical" evidence="6">
    <location>
        <begin position="43"/>
        <end position="60"/>
    </location>
</feature>
<feature type="transmembrane region" description="Helical" evidence="6">
    <location>
        <begin position="141"/>
        <end position="161"/>
    </location>
</feature>
<dbReference type="Pfam" id="PF01545">
    <property type="entry name" value="Cation_efflux"/>
    <property type="match status" value="1"/>
</dbReference>
<evidence type="ECO:0000313" key="8">
    <source>
        <dbReference type="EMBL" id="MVB12515.1"/>
    </source>
</evidence>
<dbReference type="Gene3D" id="1.20.1510.10">
    <property type="entry name" value="Cation efflux protein transmembrane domain"/>
    <property type="match status" value="1"/>
</dbReference>
<dbReference type="GO" id="GO:0016020">
    <property type="term" value="C:membrane"/>
    <property type="evidence" value="ECO:0007669"/>
    <property type="project" value="UniProtKB-SubCell"/>
</dbReference>
<feature type="transmembrane region" description="Helical" evidence="6">
    <location>
        <begin position="80"/>
        <end position="99"/>
    </location>
</feature>
<evidence type="ECO:0000256" key="1">
    <source>
        <dbReference type="ARBA" id="ARBA00004141"/>
    </source>
</evidence>
<proteinExistence type="predicted"/>
<feature type="domain" description="Cation efflux protein transmembrane" evidence="7">
    <location>
        <begin position="3"/>
        <end position="159"/>
    </location>
</feature>
<organism evidence="8 9">
    <name type="scientific">Caproicibacter fermentans</name>
    <dbReference type="NCBI Taxonomy" id="2576756"/>
    <lineage>
        <taxon>Bacteria</taxon>
        <taxon>Bacillati</taxon>
        <taxon>Bacillota</taxon>
        <taxon>Clostridia</taxon>
        <taxon>Eubacteriales</taxon>
        <taxon>Acutalibacteraceae</taxon>
        <taxon>Caproicibacter</taxon>
    </lineage>
</organism>
<evidence type="ECO:0000256" key="6">
    <source>
        <dbReference type="SAM" id="Phobius"/>
    </source>
</evidence>
<evidence type="ECO:0000256" key="3">
    <source>
        <dbReference type="ARBA" id="ARBA00022692"/>
    </source>
</evidence>
<comment type="caution">
    <text evidence="8">The sequence shown here is derived from an EMBL/GenBank/DDBJ whole genome shotgun (WGS) entry which is preliminary data.</text>
</comment>
<evidence type="ECO:0000256" key="4">
    <source>
        <dbReference type="ARBA" id="ARBA00022989"/>
    </source>
</evidence>
<reference evidence="8 9" key="1">
    <citation type="submission" date="2019-09" db="EMBL/GenBank/DDBJ databases">
        <title>Genome sequence of Clostridium sp. EA1.</title>
        <authorList>
            <person name="Poehlein A."/>
            <person name="Bengelsdorf F.R."/>
            <person name="Daniel R."/>
        </authorList>
    </citation>
    <scope>NUCLEOTIDE SEQUENCE [LARGE SCALE GENOMIC DNA]</scope>
    <source>
        <strain evidence="8 9">EA1</strain>
    </source>
</reference>
<dbReference type="InterPro" id="IPR058533">
    <property type="entry name" value="Cation_efflux_TM"/>
</dbReference>
<keyword evidence="4 6" id="KW-1133">Transmembrane helix</keyword>
<keyword evidence="2" id="KW-0813">Transport</keyword>
<dbReference type="GO" id="GO:0008324">
    <property type="term" value="F:monoatomic cation transmembrane transporter activity"/>
    <property type="evidence" value="ECO:0007669"/>
    <property type="project" value="InterPro"/>
</dbReference>
<evidence type="ECO:0000259" key="7">
    <source>
        <dbReference type="Pfam" id="PF01545"/>
    </source>
</evidence>
<dbReference type="EMBL" id="VWXL01000096">
    <property type="protein sequence ID" value="MVB12515.1"/>
    <property type="molecule type" value="Genomic_DNA"/>
</dbReference>
<evidence type="ECO:0000256" key="2">
    <source>
        <dbReference type="ARBA" id="ARBA00022448"/>
    </source>
</evidence>
<gene>
    <name evidence="8" type="ORF">CAFE_32550</name>
</gene>
<protein>
    <submittedName>
        <fullName evidence="8">Cation efflux family protein</fullName>
    </submittedName>
</protein>
<dbReference type="SUPFAM" id="SSF161111">
    <property type="entry name" value="Cation efflux protein transmembrane domain-like"/>
    <property type="match status" value="1"/>
</dbReference>
<dbReference type="InterPro" id="IPR027469">
    <property type="entry name" value="Cation_efflux_TMD_sf"/>
</dbReference>
<keyword evidence="9" id="KW-1185">Reference proteome</keyword>
<sequence length="197" mass="21423">MASISADAANNLSDAVTSLMTALGVKVASTLGGTRHENGHGRIEWVVGIVVSCSIILVGWESLRDSIYAIKNPSETKFHLFILLVMLVSIGIKLFLFLFDTKKSKENNSSAYKAAAADCISDAVSTSVVTVSFLIDSLLHLHIDGWCGLIVSLFIISNLLIKQGMGITLPYRPDCSELPRHGTFARPSRRAPRFRCN</sequence>
<dbReference type="Proteomes" id="UP000469440">
    <property type="component" value="Unassembled WGS sequence"/>
</dbReference>
<dbReference type="AlphaFoldDB" id="A0A6N8I3L0"/>
<name>A0A6N8I3L0_9FIRM</name>
<comment type="subcellular location">
    <subcellularLocation>
        <location evidence="1">Membrane</location>
        <topology evidence="1">Multi-pass membrane protein</topology>
    </subcellularLocation>
</comment>
<dbReference type="PANTHER" id="PTHR43840">
    <property type="entry name" value="MITOCHONDRIAL METAL TRANSPORTER 1-RELATED"/>
    <property type="match status" value="1"/>
</dbReference>
<keyword evidence="3 6" id="KW-0812">Transmembrane</keyword>
<dbReference type="PANTHER" id="PTHR43840:SF15">
    <property type="entry name" value="MITOCHONDRIAL METAL TRANSPORTER 1-RELATED"/>
    <property type="match status" value="1"/>
</dbReference>
<evidence type="ECO:0000256" key="5">
    <source>
        <dbReference type="ARBA" id="ARBA00023136"/>
    </source>
</evidence>
<accession>A0A6N8I3L0</accession>
<dbReference type="InterPro" id="IPR050291">
    <property type="entry name" value="CDF_Transporter"/>
</dbReference>
<keyword evidence="5 6" id="KW-0472">Membrane</keyword>